<dbReference type="OrthoDB" id="9816041at2"/>
<evidence type="ECO:0000313" key="9">
    <source>
        <dbReference type="EMBL" id="OCS91645.1"/>
    </source>
</evidence>
<feature type="transmembrane region" description="Helical" evidence="7">
    <location>
        <begin position="201"/>
        <end position="222"/>
    </location>
</feature>
<feature type="transmembrane region" description="Helical" evidence="7">
    <location>
        <begin position="360"/>
        <end position="379"/>
    </location>
</feature>
<dbReference type="PANTHER" id="PTHR42718:SF43">
    <property type="entry name" value="LINCOMYCIN RESISTANCE PROTEIN LMRB"/>
    <property type="match status" value="1"/>
</dbReference>
<dbReference type="GO" id="GO:0022857">
    <property type="term" value="F:transmembrane transporter activity"/>
    <property type="evidence" value="ECO:0007669"/>
    <property type="project" value="InterPro"/>
</dbReference>
<dbReference type="PROSITE" id="PS50850">
    <property type="entry name" value="MFS"/>
    <property type="match status" value="1"/>
</dbReference>
<dbReference type="PANTHER" id="PTHR42718">
    <property type="entry name" value="MAJOR FACILITATOR SUPERFAMILY MULTIDRUG TRANSPORTER MFSC"/>
    <property type="match status" value="1"/>
</dbReference>
<evidence type="ECO:0000256" key="1">
    <source>
        <dbReference type="ARBA" id="ARBA00004651"/>
    </source>
</evidence>
<evidence type="ECO:0000256" key="6">
    <source>
        <dbReference type="ARBA" id="ARBA00023136"/>
    </source>
</evidence>
<keyword evidence="3" id="KW-1003">Cell membrane</keyword>
<dbReference type="Gene3D" id="1.20.1250.20">
    <property type="entry name" value="MFS general substrate transporter like domains"/>
    <property type="match status" value="1"/>
</dbReference>
<feature type="transmembrane region" description="Helical" evidence="7">
    <location>
        <begin position="16"/>
        <end position="39"/>
    </location>
</feature>
<evidence type="ECO:0000256" key="4">
    <source>
        <dbReference type="ARBA" id="ARBA00022692"/>
    </source>
</evidence>
<comment type="caution">
    <text evidence="9">The sequence shown here is derived from an EMBL/GenBank/DDBJ whole genome shotgun (WGS) entry which is preliminary data.</text>
</comment>
<organism evidence="9 10">
    <name type="scientific">Caryophanon latum</name>
    <dbReference type="NCBI Taxonomy" id="33977"/>
    <lineage>
        <taxon>Bacteria</taxon>
        <taxon>Bacillati</taxon>
        <taxon>Bacillota</taxon>
        <taxon>Bacilli</taxon>
        <taxon>Bacillales</taxon>
        <taxon>Caryophanaceae</taxon>
        <taxon>Caryophanon</taxon>
    </lineage>
</organism>
<dbReference type="EMBL" id="MATO01000025">
    <property type="protein sequence ID" value="OCS91645.1"/>
    <property type="molecule type" value="Genomic_DNA"/>
</dbReference>
<protein>
    <submittedName>
        <fullName evidence="9">Multidrug MFS transporter</fullName>
    </submittedName>
</protein>
<evidence type="ECO:0000256" key="2">
    <source>
        <dbReference type="ARBA" id="ARBA00022448"/>
    </source>
</evidence>
<keyword evidence="4 7" id="KW-0812">Transmembrane</keyword>
<sequence>MKEQFNERLYEKRTQIIASFLVAAFIGLFNETALNMAFVQLGNDFGKDTSTIQWLTTGYLLTLGVLVPISSILMQKFTTRQLFTASLLFSIAGTLIAALSPVFEVLFVGRIVQAIGTAIILPLMTQVVLMVYPMSKRGAAMGKIGLVIVFAPAIGPTIAGFILSDLTWHYIFWICIPFLIIALLMGLKFIENVSETRPVKFHIPSILLSTIAFGGIVYGFSISGSLGTFFDAEVLVAVGVGIAALIAFSVMQMKMEQPMLNLRVFQYPMFVLGLGIVMSVMLIILSTMVMLPIYLQNVMLLTTVVAGLVLLPGGVINAFMSVVSGNLFDRFGPRVMVPIGLGFAIVALFFLRGIDAETSAYFIVALHIVLFIGISLVMMPASTNGLNQLPPALYPDGSAVMNTLQQVAGAVGTAIAVTIMSITVANATRDGGIEAAGQGAIEGIQNAITFGLVLAIIGFILSLFLKNVRQQKGM</sequence>
<evidence type="ECO:0000256" key="7">
    <source>
        <dbReference type="SAM" id="Phobius"/>
    </source>
</evidence>
<dbReference type="InterPro" id="IPR011701">
    <property type="entry name" value="MFS"/>
</dbReference>
<dbReference type="Gene3D" id="1.20.1720.10">
    <property type="entry name" value="Multidrug resistance protein D"/>
    <property type="match status" value="1"/>
</dbReference>
<evidence type="ECO:0000256" key="3">
    <source>
        <dbReference type="ARBA" id="ARBA00022475"/>
    </source>
</evidence>
<dbReference type="RefSeq" id="WP_066463123.1">
    <property type="nucleotide sequence ID" value="NZ_MATO01000025.1"/>
</dbReference>
<feature type="domain" description="Major facilitator superfamily (MFS) profile" evidence="8">
    <location>
        <begin position="16"/>
        <end position="470"/>
    </location>
</feature>
<evidence type="ECO:0000313" key="10">
    <source>
        <dbReference type="Proteomes" id="UP000093482"/>
    </source>
</evidence>
<evidence type="ECO:0000259" key="8">
    <source>
        <dbReference type="PROSITE" id="PS50850"/>
    </source>
</evidence>
<dbReference type="AlphaFoldDB" id="A0A1C0YWV8"/>
<keyword evidence="2" id="KW-0813">Transport</keyword>
<keyword evidence="10" id="KW-1185">Reference proteome</keyword>
<proteinExistence type="predicted"/>
<dbReference type="Pfam" id="PF07690">
    <property type="entry name" value="MFS_1"/>
    <property type="match status" value="1"/>
</dbReference>
<comment type="subcellular location">
    <subcellularLocation>
        <location evidence="1">Cell membrane</location>
        <topology evidence="1">Multi-pass membrane protein</topology>
    </subcellularLocation>
</comment>
<name>A0A1C0YWV8_9BACL</name>
<feature type="transmembrane region" description="Helical" evidence="7">
    <location>
        <begin position="170"/>
        <end position="189"/>
    </location>
</feature>
<dbReference type="InterPro" id="IPR020846">
    <property type="entry name" value="MFS_dom"/>
</dbReference>
<gene>
    <name evidence="9" type="ORF">A6K76_08345</name>
</gene>
<keyword evidence="6 7" id="KW-0472">Membrane</keyword>
<dbReference type="PRINTS" id="PR01036">
    <property type="entry name" value="TCRTETB"/>
</dbReference>
<reference evidence="9 10" key="1">
    <citation type="submission" date="2016-07" db="EMBL/GenBank/DDBJ databases">
        <title>Caryophanon latum genome sequencing.</title>
        <authorList>
            <person name="Verma A."/>
            <person name="Pal Y."/>
            <person name="Krishnamurthi S."/>
        </authorList>
    </citation>
    <scope>NUCLEOTIDE SEQUENCE [LARGE SCALE GENOMIC DNA]</scope>
    <source>
        <strain evidence="9 10">DSM 14151</strain>
    </source>
</reference>
<feature type="transmembrane region" description="Helical" evidence="7">
    <location>
        <begin position="82"/>
        <end position="99"/>
    </location>
</feature>
<feature type="transmembrane region" description="Helical" evidence="7">
    <location>
        <begin position="335"/>
        <end position="354"/>
    </location>
</feature>
<feature type="transmembrane region" description="Helical" evidence="7">
    <location>
        <begin position="51"/>
        <end position="70"/>
    </location>
</feature>
<feature type="transmembrane region" description="Helical" evidence="7">
    <location>
        <begin position="447"/>
        <end position="465"/>
    </location>
</feature>
<feature type="transmembrane region" description="Helical" evidence="7">
    <location>
        <begin position="111"/>
        <end position="132"/>
    </location>
</feature>
<feature type="transmembrane region" description="Helical" evidence="7">
    <location>
        <begin position="144"/>
        <end position="164"/>
    </location>
</feature>
<feature type="transmembrane region" description="Helical" evidence="7">
    <location>
        <begin position="407"/>
        <end position="427"/>
    </location>
</feature>
<dbReference type="SUPFAM" id="SSF103473">
    <property type="entry name" value="MFS general substrate transporter"/>
    <property type="match status" value="1"/>
</dbReference>
<feature type="transmembrane region" description="Helical" evidence="7">
    <location>
        <begin position="300"/>
        <end position="323"/>
    </location>
</feature>
<dbReference type="CDD" id="cd17503">
    <property type="entry name" value="MFS_LmrB_MDR_like"/>
    <property type="match status" value="1"/>
</dbReference>
<dbReference type="NCBIfam" id="TIGR00711">
    <property type="entry name" value="efflux_EmrB"/>
    <property type="match status" value="1"/>
</dbReference>
<dbReference type="InterPro" id="IPR004638">
    <property type="entry name" value="EmrB-like"/>
</dbReference>
<dbReference type="Proteomes" id="UP000093482">
    <property type="component" value="Unassembled WGS sequence"/>
</dbReference>
<dbReference type="GO" id="GO:0005886">
    <property type="term" value="C:plasma membrane"/>
    <property type="evidence" value="ECO:0007669"/>
    <property type="project" value="UniProtKB-SubCell"/>
</dbReference>
<dbReference type="InterPro" id="IPR036259">
    <property type="entry name" value="MFS_trans_sf"/>
</dbReference>
<keyword evidence="5 7" id="KW-1133">Transmembrane helix</keyword>
<feature type="transmembrane region" description="Helical" evidence="7">
    <location>
        <begin position="271"/>
        <end position="294"/>
    </location>
</feature>
<evidence type="ECO:0000256" key="5">
    <source>
        <dbReference type="ARBA" id="ARBA00022989"/>
    </source>
</evidence>
<accession>A0A1C0YWV8</accession>
<feature type="transmembrane region" description="Helical" evidence="7">
    <location>
        <begin position="234"/>
        <end position="251"/>
    </location>
</feature>